<dbReference type="RefSeq" id="WP_380583104.1">
    <property type="nucleotide sequence ID" value="NZ_JBHSQJ010000049.1"/>
</dbReference>
<gene>
    <name evidence="3" type="ORF">ACFP3V_12850</name>
</gene>
<feature type="transmembrane region" description="Helical" evidence="2">
    <location>
        <begin position="83"/>
        <end position="105"/>
    </location>
</feature>
<name>A0ABW1G021_9ACTN</name>
<evidence type="ECO:0000313" key="4">
    <source>
        <dbReference type="Proteomes" id="UP001596174"/>
    </source>
</evidence>
<dbReference type="Proteomes" id="UP001596174">
    <property type="component" value="Unassembled WGS sequence"/>
</dbReference>
<keyword evidence="2" id="KW-0472">Membrane</keyword>
<dbReference type="EMBL" id="JBHSQJ010000049">
    <property type="protein sequence ID" value="MFC5908100.1"/>
    <property type="molecule type" value="Genomic_DNA"/>
</dbReference>
<protein>
    <submittedName>
        <fullName evidence="3">Uncharacterized protein</fullName>
    </submittedName>
</protein>
<sequence>MTPHPRHRGRIPQPRLGLRTRLRIDQEERRRRHTGTEPRTARSDLPARRVLARVFGLLFLVGAGGMSYLAALAHPGATPPRAAFIFLAAVCMAAAALAAVDLRVIRRREQEQRRWGR</sequence>
<feature type="compositionally biased region" description="Basic residues" evidence="1">
    <location>
        <begin position="1"/>
        <end position="10"/>
    </location>
</feature>
<organism evidence="3 4">
    <name type="scientific">Streptacidiphilus monticola</name>
    <dbReference type="NCBI Taxonomy" id="2161674"/>
    <lineage>
        <taxon>Bacteria</taxon>
        <taxon>Bacillati</taxon>
        <taxon>Actinomycetota</taxon>
        <taxon>Actinomycetes</taxon>
        <taxon>Kitasatosporales</taxon>
        <taxon>Streptomycetaceae</taxon>
        <taxon>Streptacidiphilus</taxon>
    </lineage>
</organism>
<accession>A0ABW1G021</accession>
<evidence type="ECO:0000256" key="2">
    <source>
        <dbReference type="SAM" id="Phobius"/>
    </source>
</evidence>
<evidence type="ECO:0000256" key="1">
    <source>
        <dbReference type="SAM" id="MobiDB-lite"/>
    </source>
</evidence>
<feature type="region of interest" description="Disordered" evidence="1">
    <location>
        <begin position="1"/>
        <end position="43"/>
    </location>
</feature>
<feature type="transmembrane region" description="Helical" evidence="2">
    <location>
        <begin position="50"/>
        <end position="71"/>
    </location>
</feature>
<comment type="caution">
    <text evidence="3">The sequence shown here is derived from an EMBL/GenBank/DDBJ whole genome shotgun (WGS) entry which is preliminary data.</text>
</comment>
<evidence type="ECO:0000313" key="3">
    <source>
        <dbReference type="EMBL" id="MFC5908100.1"/>
    </source>
</evidence>
<keyword evidence="2" id="KW-1133">Transmembrane helix</keyword>
<proteinExistence type="predicted"/>
<keyword evidence="2" id="KW-0812">Transmembrane</keyword>
<keyword evidence="4" id="KW-1185">Reference proteome</keyword>
<reference evidence="4" key="1">
    <citation type="journal article" date="2019" name="Int. J. Syst. Evol. Microbiol.">
        <title>The Global Catalogue of Microorganisms (GCM) 10K type strain sequencing project: providing services to taxonomists for standard genome sequencing and annotation.</title>
        <authorList>
            <consortium name="The Broad Institute Genomics Platform"/>
            <consortium name="The Broad Institute Genome Sequencing Center for Infectious Disease"/>
            <person name="Wu L."/>
            <person name="Ma J."/>
        </authorList>
    </citation>
    <scope>NUCLEOTIDE SEQUENCE [LARGE SCALE GENOMIC DNA]</scope>
    <source>
        <strain evidence="4">JCM 4816</strain>
    </source>
</reference>
<feature type="compositionally biased region" description="Basic and acidic residues" evidence="1">
    <location>
        <begin position="22"/>
        <end position="43"/>
    </location>
</feature>